<feature type="compositionally biased region" description="Polar residues" evidence="1">
    <location>
        <begin position="136"/>
        <end position="146"/>
    </location>
</feature>
<reference evidence="2 3" key="1">
    <citation type="submission" date="2015-01" db="EMBL/GenBank/DDBJ databases">
        <title>The Genome Sequence of Exophiala oligosperma CBS72588.</title>
        <authorList>
            <consortium name="The Broad Institute Genomics Platform"/>
            <person name="Cuomo C."/>
            <person name="de Hoog S."/>
            <person name="Gorbushina A."/>
            <person name="Stielow B."/>
            <person name="Teixiera M."/>
            <person name="Abouelleil A."/>
            <person name="Chapman S.B."/>
            <person name="Priest M."/>
            <person name="Young S.K."/>
            <person name="Wortman J."/>
            <person name="Nusbaum C."/>
            <person name="Birren B."/>
        </authorList>
    </citation>
    <scope>NUCLEOTIDE SEQUENCE [LARGE SCALE GENOMIC DNA]</scope>
    <source>
        <strain evidence="2 3">CBS 72588</strain>
    </source>
</reference>
<gene>
    <name evidence="2" type="ORF">PV06_05910</name>
</gene>
<dbReference type="VEuPathDB" id="FungiDB:PV06_05910"/>
<sequence length="170" mass="18556">MEDYPLFNGDAGTLLSRFVKYVQIGNTPLSLDLLDLVSDINTDVLTRDPELKSQLPAAGQLERLHLERHEDHREPTRRWTVGPVSTLLPCENPLLVTGIQNDDAASAGCRSPDGQSFALLLLSAQFWWTSSARVSMSTTPKGTSIAPTDRRLVPGRKNSGGKDTDAATNL</sequence>
<dbReference type="EMBL" id="KN847336">
    <property type="protein sequence ID" value="KIW42349.1"/>
    <property type="molecule type" value="Genomic_DNA"/>
</dbReference>
<evidence type="ECO:0000313" key="2">
    <source>
        <dbReference type="EMBL" id="KIW42349.1"/>
    </source>
</evidence>
<feature type="compositionally biased region" description="Basic and acidic residues" evidence="1">
    <location>
        <begin position="160"/>
        <end position="170"/>
    </location>
</feature>
<dbReference type="GeneID" id="27357984"/>
<evidence type="ECO:0000313" key="3">
    <source>
        <dbReference type="Proteomes" id="UP000053342"/>
    </source>
</evidence>
<evidence type="ECO:0000256" key="1">
    <source>
        <dbReference type="SAM" id="MobiDB-lite"/>
    </source>
</evidence>
<dbReference type="Proteomes" id="UP000053342">
    <property type="component" value="Unassembled WGS sequence"/>
</dbReference>
<dbReference type="AlphaFoldDB" id="A0A0D2E3H6"/>
<dbReference type="HOGENOM" id="CLU_1570675_0_0_1"/>
<feature type="region of interest" description="Disordered" evidence="1">
    <location>
        <begin position="136"/>
        <end position="170"/>
    </location>
</feature>
<proteinExistence type="predicted"/>
<name>A0A0D2E3H6_9EURO</name>
<keyword evidence="3" id="KW-1185">Reference proteome</keyword>
<protein>
    <submittedName>
        <fullName evidence="2">Uncharacterized protein</fullName>
    </submittedName>
</protein>
<accession>A0A0D2E3H6</accession>
<organism evidence="2 3">
    <name type="scientific">Exophiala oligosperma</name>
    <dbReference type="NCBI Taxonomy" id="215243"/>
    <lineage>
        <taxon>Eukaryota</taxon>
        <taxon>Fungi</taxon>
        <taxon>Dikarya</taxon>
        <taxon>Ascomycota</taxon>
        <taxon>Pezizomycotina</taxon>
        <taxon>Eurotiomycetes</taxon>
        <taxon>Chaetothyriomycetidae</taxon>
        <taxon>Chaetothyriales</taxon>
        <taxon>Herpotrichiellaceae</taxon>
        <taxon>Exophiala</taxon>
    </lineage>
</organism>
<dbReference type="RefSeq" id="XP_016262565.1">
    <property type="nucleotide sequence ID" value="XM_016406961.1"/>
</dbReference>